<sequence>MKSNKCSLKKARDARMLKSFVKGISSDYSVNITSINDYNRDKGLIFGKGALVRLDSHFNKLFYGDNSDLTSPFFKLIPYASGFRGFSGYDNDNIRKLIFKTVKSVLSNSSLYNSSDAYRAFEDDQVKRLGNTSLIVPFCDITDGLIVNVLGFFSRDSNISYDSYALEEAVSCVRRILPEEGLLPCSLEEAYDRSDKTSNWGPPYWLPGRNTIDDDSFLTYGEFTYNVCKNILVNNLKIPNLPCVAVIRVQPNGTDTPKQRLAWAVSHIVTLLESRYQIPLVRQLKDVYHFSESKSEEATDSVMNEIFDHAIKHDLHLIGFDAKLFDISVPQVLIKEAYGIIADWFDNDSRDRLVELSEIMYSSDLITPIGVFTGREAGISSGMAFTNTCDSIVQLILFHYVRLKLNAPEAMCRIICNGDDGVWIIPGLTPGILSTLVGDFGMVVNPDKVSYSKYDVSFCQRFYEYNYKIGGLHRGVRSLYRVLSSMTVYERIRRADMWNDYCDSVRCIMQLENLKWSPSFEETVSLLMKADRKYSLGMNLFGGINELYSRAGDTGNLVFRLGTSSWERNKIRYKLDKGNGLSVVKLIEDLFNTTL</sequence>
<dbReference type="GO" id="GO:0006351">
    <property type="term" value="P:DNA-templated transcription"/>
    <property type="evidence" value="ECO:0007669"/>
    <property type="project" value="InterPro"/>
</dbReference>
<evidence type="ECO:0000259" key="1">
    <source>
        <dbReference type="Pfam" id="PF00680"/>
    </source>
</evidence>
<reference evidence="2" key="1">
    <citation type="submission" date="2017-04" db="EMBL/GenBank/DDBJ databases">
        <title>Unveiling RNA virosphere associated with marine microorganisms.</title>
        <authorList>
            <person name="Urayama S."/>
            <person name="Takaki Y."/>
            <person name="Nishi S."/>
            <person name="Yoshida Y."/>
            <person name="Deguchi S."/>
            <person name="Takai K."/>
            <person name="Nunoura T."/>
        </authorList>
    </citation>
    <scope>NUCLEOTIDE SEQUENCE</scope>
</reference>
<dbReference type="InterPro" id="IPR001205">
    <property type="entry name" value="RNA-dir_pol_C"/>
</dbReference>
<comment type="caution">
    <text evidence="2">The sequence shown here is derived from an EMBL/GenBank/DDBJ whole genome shotgun (WGS) entry which is preliminary data.</text>
</comment>
<dbReference type="AlphaFoldDB" id="A0A2V0RLN6"/>
<proteinExistence type="predicted"/>
<evidence type="ECO:0000313" key="2">
    <source>
        <dbReference type="EMBL" id="GBH22732.1"/>
    </source>
</evidence>
<dbReference type="SUPFAM" id="SSF56672">
    <property type="entry name" value="DNA/RNA polymerases"/>
    <property type="match status" value="1"/>
</dbReference>
<feature type="domain" description="RNA-directed RNA polymerase C-terminal" evidence="1">
    <location>
        <begin position="255"/>
        <end position="464"/>
    </location>
</feature>
<protein>
    <submittedName>
        <fullName evidence="2">RdRp</fullName>
    </submittedName>
</protein>
<name>A0A2V0RLN6_9ZZZZ</name>
<dbReference type="Pfam" id="PF00680">
    <property type="entry name" value="RdRP_1"/>
    <property type="match status" value="1"/>
</dbReference>
<dbReference type="GO" id="GO:0003723">
    <property type="term" value="F:RNA binding"/>
    <property type="evidence" value="ECO:0007669"/>
    <property type="project" value="InterPro"/>
</dbReference>
<dbReference type="GO" id="GO:0003968">
    <property type="term" value="F:RNA-directed RNA polymerase activity"/>
    <property type="evidence" value="ECO:0007669"/>
    <property type="project" value="InterPro"/>
</dbReference>
<dbReference type="InterPro" id="IPR043502">
    <property type="entry name" value="DNA/RNA_pol_sf"/>
</dbReference>
<dbReference type="EMBL" id="BDQD01000169">
    <property type="protein sequence ID" value="GBH22732.1"/>
    <property type="molecule type" value="Genomic_RNA"/>
</dbReference>
<organism evidence="2">
    <name type="scientific">viral metagenome</name>
    <dbReference type="NCBI Taxonomy" id="1070528"/>
    <lineage>
        <taxon>unclassified sequences</taxon>
        <taxon>metagenomes</taxon>
        <taxon>organismal metagenomes</taxon>
    </lineage>
</organism>
<accession>A0A2V0RLN6</accession>